<gene>
    <name evidence="1" type="ORF">BDN71DRAFT_1452166</name>
</gene>
<keyword evidence="2" id="KW-1185">Reference proteome</keyword>
<accession>A0A9P6DDI3</accession>
<dbReference type="Proteomes" id="UP000807025">
    <property type="component" value="Unassembled WGS sequence"/>
</dbReference>
<comment type="caution">
    <text evidence="1">The sequence shown here is derived from an EMBL/GenBank/DDBJ whole genome shotgun (WGS) entry which is preliminary data.</text>
</comment>
<dbReference type="EMBL" id="MU154609">
    <property type="protein sequence ID" value="KAF9491963.1"/>
    <property type="molecule type" value="Genomic_DNA"/>
</dbReference>
<reference evidence="1" key="1">
    <citation type="submission" date="2020-11" db="EMBL/GenBank/DDBJ databases">
        <authorList>
            <consortium name="DOE Joint Genome Institute"/>
            <person name="Ahrendt S."/>
            <person name="Riley R."/>
            <person name="Andreopoulos W."/>
            <person name="Labutti K."/>
            <person name="Pangilinan J."/>
            <person name="Ruiz-Duenas F.J."/>
            <person name="Barrasa J.M."/>
            <person name="Sanchez-Garcia M."/>
            <person name="Camarero S."/>
            <person name="Miyauchi S."/>
            <person name="Serrano A."/>
            <person name="Linde D."/>
            <person name="Babiker R."/>
            <person name="Drula E."/>
            <person name="Ayuso-Fernandez I."/>
            <person name="Pacheco R."/>
            <person name="Padilla G."/>
            <person name="Ferreira P."/>
            <person name="Barriuso J."/>
            <person name="Kellner H."/>
            <person name="Castanera R."/>
            <person name="Alfaro M."/>
            <person name="Ramirez L."/>
            <person name="Pisabarro A.G."/>
            <person name="Kuo A."/>
            <person name="Tritt A."/>
            <person name="Lipzen A."/>
            <person name="He G."/>
            <person name="Yan M."/>
            <person name="Ng V."/>
            <person name="Cullen D."/>
            <person name="Martin F."/>
            <person name="Rosso M.-N."/>
            <person name="Henrissat B."/>
            <person name="Hibbett D."/>
            <person name="Martinez A.T."/>
            <person name="Grigoriev I.V."/>
        </authorList>
    </citation>
    <scope>NUCLEOTIDE SEQUENCE</scope>
    <source>
        <strain evidence="1">ATCC 90797</strain>
    </source>
</reference>
<protein>
    <submittedName>
        <fullName evidence="1">Uncharacterized protein</fullName>
    </submittedName>
</protein>
<sequence>MQSRSMVENGLTRGKPKERDAAVATLAEHQFKFCSFRPQPTLRSCTPCLLKHFILIFVWGGPGS</sequence>
<organism evidence="1 2">
    <name type="scientific">Pleurotus eryngii</name>
    <name type="common">Boletus of the steppes</name>
    <dbReference type="NCBI Taxonomy" id="5323"/>
    <lineage>
        <taxon>Eukaryota</taxon>
        <taxon>Fungi</taxon>
        <taxon>Dikarya</taxon>
        <taxon>Basidiomycota</taxon>
        <taxon>Agaricomycotina</taxon>
        <taxon>Agaricomycetes</taxon>
        <taxon>Agaricomycetidae</taxon>
        <taxon>Agaricales</taxon>
        <taxon>Pleurotineae</taxon>
        <taxon>Pleurotaceae</taxon>
        <taxon>Pleurotus</taxon>
    </lineage>
</organism>
<feature type="non-terminal residue" evidence="1">
    <location>
        <position position="64"/>
    </location>
</feature>
<proteinExistence type="predicted"/>
<dbReference type="AlphaFoldDB" id="A0A9P6DDI3"/>
<evidence type="ECO:0000313" key="1">
    <source>
        <dbReference type="EMBL" id="KAF9491963.1"/>
    </source>
</evidence>
<name>A0A9P6DDI3_PLEER</name>
<evidence type="ECO:0000313" key="2">
    <source>
        <dbReference type="Proteomes" id="UP000807025"/>
    </source>
</evidence>